<reference evidence="5" key="1">
    <citation type="submission" date="2021-02" db="EMBL/GenBank/DDBJ databases">
        <authorList>
            <person name="Dougan E. K."/>
            <person name="Rhodes N."/>
            <person name="Thang M."/>
            <person name="Chan C."/>
        </authorList>
    </citation>
    <scope>NUCLEOTIDE SEQUENCE</scope>
</reference>
<dbReference type="Pfam" id="PF00400">
    <property type="entry name" value="WD40"/>
    <property type="match status" value="3"/>
</dbReference>
<feature type="repeat" description="WD" evidence="3">
    <location>
        <begin position="100"/>
        <end position="130"/>
    </location>
</feature>
<dbReference type="InterPro" id="IPR036322">
    <property type="entry name" value="WD40_repeat_dom_sf"/>
</dbReference>
<evidence type="ECO:0000313" key="5">
    <source>
        <dbReference type="EMBL" id="CAE8647999.1"/>
    </source>
</evidence>
<dbReference type="SUPFAM" id="SSF50978">
    <property type="entry name" value="WD40 repeat-like"/>
    <property type="match status" value="1"/>
</dbReference>
<dbReference type="InterPro" id="IPR051959">
    <property type="entry name" value="PAK1-Kinase_Regulator"/>
</dbReference>
<dbReference type="InterPro" id="IPR015943">
    <property type="entry name" value="WD40/YVTN_repeat-like_dom_sf"/>
</dbReference>
<feature type="region of interest" description="Disordered" evidence="4">
    <location>
        <begin position="1"/>
        <end position="25"/>
    </location>
</feature>
<dbReference type="AlphaFoldDB" id="A0A813IBE3"/>
<keyword evidence="1 3" id="KW-0853">WD repeat</keyword>
<dbReference type="InterPro" id="IPR001680">
    <property type="entry name" value="WD40_rpt"/>
</dbReference>
<name>A0A813IBE3_POLGL</name>
<feature type="repeat" description="WD" evidence="3">
    <location>
        <begin position="141"/>
        <end position="182"/>
    </location>
</feature>
<comment type="caution">
    <text evidence="5">The sequence shown here is derived from an EMBL/GenBank/DDBJ whole genome shotgun (WGS) entry which is preliminary data.</text>
</comment>
<sequence>VKRRRSEGSVEPEGEAKAEEKAAAASGDLPVTTGTVVVGTYDGALLGFGLDDGAQQFGYAPHTGCVKAVHCSQTGRLATGGTDNAIRLFDLVRNVEMGELQEHEDTVSSVQFWGNTTLVTGSGDGQVCIWRSSDWELLLKFRGHKAGVTSLAVHPSGRLMASAGRDSHIRLWDLTRGTSAAHLTADDAIEVLEWSPNGKQIAAMSAKELLLVDVEGGGKVSFRDSSSSGFMRVSLMAVAFLGDDVLALGDGKGDVRIICRSSTGLEEACRLPVDDTPGRGRVKVLLKAGPDKLVIGLSTGIVEVWSFPAKKMVKGKLAASDFQKLKSVDTKSRLTCAAVFVPGQEAAVVPISVPISAAVAQSKQGGKKKKRSS</sequence>
<keyword evidence="2" id="KW-0677">Repeat</keyword>
<organism evidence="5 6">
    <name type="scientific">Polarella glacialis</name>
    <name type="common">Dinoflagellate</name>
    <dbReference type="NCBI Taxonomy" id="89957"/>
    <lineage>
        <taxon>Eukaryota</taxon>
        <taxon>Sar</taxon>
        <taxon>Alveolata</taxon>
        <taxon>Dinophyceae</taxon>
        <taxon>Suessiales</taxon>
        <taxon>Suessiaceae</taxon>
        <taxon>Polarella</taxon>
    </lineage>
</organism>
<proteinExistence type="predicted"/>
<dbReference type="Proteomes" id="UP000626109">
    <property type="component" value="Unassembled WGS sequence"/>
</dbReference>
<evidence type="ECO:0000256" key="1">
    <source>
        <dbReference type="ARBA" id="ARBA00022574"/>
    </source>
</evidence>
<accession>A0A813IBE3</accession>
<dbReference type="PANTHER" id="PTHR44675">
    <property type="entry name" value="PAK1 INTERACTING PROTEIN 1"/>
    <property type="match status" value="1"/>
</dbReference>
<feature type="non-terminal residue" evidence="5">
    <location>
        <position position="1"/>
    </location>
</feature>
<evidence type="ECO:0000313" key="6">
    <source>
        <dbReference type="Proteomes" id="UP000626109"/>
    </source>
</evidence>
<dbReference type="InterPro" id="IPR019775">
    <property type="entry name" value="WD40_repeat_CS"/>
</dbReference>
<protein>
    <submittedName>
        <fullName evidence="5">Uncharacterized protein</fullName>
    </submittedName>
</protein>
<gene>
    <name evidence="5" type="ORF">PGLA2088_LOCUS6171</name>
</gene>
<dbReference type="Gene3D" id="2.130.10.10">
    <property type="entry name" value="YVTN repeat-like/Quinoprotein amine dehydrogenase"/>
    <property type="match status" value="1"/>
</dbReference>
<evidence type="ECO:0000256" key="4">
    <source>
        <dbReference type="SAM" id="MobiDB-lite"/>
    </source>
</evidence>
<evidence type="ECO:0000256" key="3">
    <source>
        <dbReference type="PROSITE-ProRule" id="PRU00221"/>
    </source>
</evidence>
<dbReference type="PROSITE" id="PS50294">
    <property type="entry name" value="WD_REPEATS_REGION"/>
    <property type="match status" value="2"/>
</dbReference>
<dbReference type="EMBL" id="CAJNNW010006087">
    <property type="protein sequence ID" value="CAE8647999.1"/>
    <property type="molecule type" value="Genomic_DNA"/>
</dbReference>
<dbReference type="PANTHER" id="PTHR44675:SF1">
    <property type="entry name" value="P21-ACTIVATED PROTEIN KINASE-INTERACTING PROTEIN 1"/>
    <property type="match status" value="1"/>
</dbReference>
<evidence type="ECO:0000256" key="2">
    <source>
        <dbReference type="ARBA" id="ARBA00022737"/>
    </source>
</evidence>
<dbReference type="SMART" id="SM00320">
    <property type="entry name" value="WD40"/>
    <property type="match status" value="3"/>
</dbReference>
<dbReference type="PROSITE" id="PS50082">
    <property type="entry name" value="WD_REPEATS_2"/>
    <property type="match status" value="2"/>
</dbReference>
<dbReference type="PROSITE" id="PS00678">
    <property type="entry name" value="WD_REPEATS_1"/>
    <property type="match status" value="1"/>
</dbReference>